<dbReference type="EMBL" id="CP002049">
    <property type="protein sequence ID" value="ADI15707.1"/>
    <property type="molecule type" value="Genomic_DNA"/>
</dbReference>
<dbReference type="HOGENOM" id="CLU_091633_0_0_0"/>
<accession>D7CUC2</accession>
<keyword evidence="3" id="KW-1185">Reference proteome</keyword>
<dbReference type="eggNOG" id="ENOG5030QYG">
    <property type="taxonomic scope" value="Bacteria"/>
</dbReference>
<keyword evidence="1" id="KW-0732">Signal</keyword>
<evidence type="ECO:0008006" key="4">
    <source>
        <dbReference type="Google" id="ProtNLM"/>
    </source>
</evidence>
<reference evidence="3" key="1">
    <citation type="submission" date="2010-05" db="EMBL/GenBank/DDBJ databases">
        <title>The complete genome of Truepera radiovictris DSM 17093.</title>
        <authorList>
            <consortium name="US DOE Joint Genome Institute (JGI-PGF)"/>
            <person name="Lucas S."/>
            <person name="Copeland A."/>
            <person name="Lapidus A."/>
            <person name="Glavina del Rio T."/>
            <person name="Dalin E."/>
            <person name="Tice H."/>
            <person name="Bruce D."/>
            <person name="Goodwin L."/>
            <person name="Pitluck S."/>
            <person name="Kyrpides N."/>
            <person name="Mavromatis K."/>
            <person name="Ovchinnikova G."/>
            <person name="Munk A.C."/>
            <person name="Detter J.C."/>
            <person name="Han C."/>
            <person name="Tapia R."/>
            <person name="Land M."/>
            <person name="Hauser L."/>
            <person name="Markowitz V."/>
            <person name="Cheng J.-F."/>
            <person name="Hugenholtz P."/>
            <person name="Woyke T."/>
            <person name="Wu D."/>
            <person name="Tindall B."/>
            <person name="Pomrenke H.G."/>
            <person name="Brambilla E."/>
            <person name="Klenk H.-P."/>
            <person name="Eisen J.A."/>
        </authorList>
    </citation>
    <scope>NUCLEOTIDE SEQUENCE [LARGE SCALE GENOMIC DNA]</scope>
    <source>
        <strain evidence="3">DSM 17093 / CIP 108686 / LMG 22925 / RQ-24</strain>
    </source>
</reference>
<sequence length="238" mass="26133">MDPQQLTRSPATLRQLARRAAWLLALLSACAPAPAPRTHVVQSAQPATYYPRQTGATWRFLPEGERRDAPPLVQRVEGPTVVDGARLIAWRTFGRGLDLRTYRDYRPEGVFIVREEGPGYVTTTSPPIQEWPAEGTLAVGLSWGGQTRATVHFTSAQETRAFALTYRFEVVDARTVTVDAGTFEVFVVAFESASLGPGGEVLETLRQEVWFAPFVGEVRTDSGLFLVSTTLQAAPTDP</sequence>
<evidence type="ECO:0000313" key="3">
    <source>
        <dbReference type="Proteomes" id="UP000000379"/>
    </source>
</evidence>
<dbReference type="AlphaFoldDB" id="D7CUC2"/>
<feature type="signal peptide" evidence="1">
    <location>
        <begin position="1"/>
        <end position="35"/>
    </location>
</feature>
<organism evidence="2 3">
    <name type="scientific">Truepera radiovictrix (strain DSM 17093 / CIP 108686 / LMG 22925 / RQ-24)</name>
    <dbReference type="NCBI Taxonomy" id="649638"/>
    <lineage>
        <taxon>Bacteria</taxon>
        <taxon>Thermotogati</taxon>
        <taxon>Deinococcota</taxon>
        <taxon>Deinococci</taxon>
        <taxon>Trueperales</taxon>
        <taxon>Trueperaceae</taxon>
        <taxon>Truepera</taxon>
    </lineage>
</organism>
<dbReference type="STRING" id="649638.Trad_2601"/>
<feature type="chain" id="PRO_5003094577" description="Lipoprotein" evidence="1">
    <location>
        <begin position="36"/>
        <end position="238"/>
    </location>
</feature>
<dbReference type="OrthoDB" id="65027at2"/>
<name>D7CUC2_TRURR</name>
<proteinExistence type="predicted"/>
<gene>
    <name evidence="2" type="ordered locus">Trad_2601</name>
</gene>
<protein>
    <recommendedName>
        <fullName evidence="4">Lipoprotein</fullName>
    </recommendedName>
</protein>
<dbReference type="RefSeq" id="WP_013179068.1">
    <property type="nucleotide sequence ID" value="NC_014221.1"/>
</dbReference>
<dbReference type="Gene3D" id="2.40.360.20">
    <property type="match status" value="1"/>
</dbReference>
<reference evidence="2 3" key="2">
    <citation type="journal article" date="2011" name="Stand. Genomic Sci.">
        <title>Complete genome sequence of Truepera radiovictrix type strain (RQ-24).</title>
        <authorList>
            <person name="Ivanova N."/>
            <person name="Rohde C."/>
            <person name="Munk C."/>
            <person name="Nolan M."/>
            <person name="Lucas S."/>
            <person name="Del Rio T.G."/>
            <person name="Tice H."/>
            <person name="Deshpande S."/>
            <person name="Cheng J.F."/>
            <person name="Tapia R."/>
            <person name="Han C."/>
            <person name="Goodwin L."/>
            <person name="Pitluck S."/>
            <person name="Liolios K."/>
            <person name="Mavromatis K."/>
            <person name="Mikhailova N."/>
            <person name="Pati A."/>
            <person name="Chen A."/>
            <person name="Palaniappan K."/>
            <person name="Land M."/>
            <person name="Hauser L."/>
            <person name="Chang Y.J."/>
            <person name="Jeffries C.D."/>
            <person name="Brambilla E."/>
            <person name="Rohde M."/>
            <person name="Goker M."/>
            <person name="Tindall B.J."/>
            <person name="Woyke T."/>
            <person name="Bristow J."/>
            <person name="Eisen J.A."/>
            <person name="Markowitz V."/>
            <person name="Hugenholtz P."/>
            <person name="Kyrpides N.C."/>
            <person name="Klenk H.P."/>
            <person name="Lapidus A."/>
        </authorList>
    </citation>
    <scope>NUCLEOTIDE SEQUENCE [LARGE SCALE GENOMIC DNA]</scope>
    <source>
        <strain evidence="3">DSM 17093 / CIP 108686 / LMG 22925 / RQ-24</strain>
    </source>
</reference>
<dbReference type="KEGG" id="tra:Trad_2601"/>
<evidence type="ECO:0000313" key="2">
    <source>
        <dbReference type="EMBL" id="ADI15707.1"/>
    </source>
</evidence>
<evidence type="ECO:0000256" key="1">
    <source>
        <dbReference type="SAM" id="SignalP"/>
    </source>
</evidence>
<dbReference type="Proteomes" id="UP000000379">
    <property type="component" value="Chromosome"/>
</dbReference>